<evidence type="ECO:0000256" key="5">
    <source>
        <dbReference type="SAM" id="MobiDB-lite"/>
    </source>
</evidence>
<protein>
    <recommendedName>
        <fullName evidence="6">Bromodomain associated domain-containing protein</fullName>
    </recommendedName>
</protein>
<gene>
    <name evidence="7" type="ORF">MKZ38_005660</name>
</gene>
<dbReference type="InterPro" id="IPR006565">
    <property type="entry name" value="BTP"/>
</dbReference>
<dbReference type="Proteomes" id="UP001201980">
    <property type="component" value="Unassembled WGS sequence"/>
</dbReference>
<keyword evidence="2" id="KW-0805">Transcription regulation</keyword>
<dbReference type="EMBL" id="JAKWBI020000033">
    <property type="protein sequence ID" value="KAJ2905361.1"/>
    <property type="molecule type" value="Genomic_DNA"/>
</dbReference>
<name>A0AAD5S3U9_9PEZI</name>
<evidence type="ECO:0000313" key="8">
    <source>
        <dbReference type="Proteomes" id="UP001201980"/>
    </source>
</evidence>
<comment type="subcellular location">
    <subcellularLocation>
        <location evidence="1">Nucleus</location>
    </subcellularLocation>
</comment>
<dbReference type="GO" id="GO:0046982">
    <property type="term" value="F:protein heterodimerization activity"/>
    <property type="evidence" value="ECO:0007669"/>
    <property type="project" value="InterPro"/>
</dbReference>
<dbReference type="Pfam" id="PF07524">
    <property type="entry name" value="Bromo_TP"/>
    <property type="match status" value="1"/>
</dbReference>
<evidence type="ECO:0000256" key="4">
    <source>
        <dbReference type="ARBA" id="ARBA00023242"/>
    </source>
</evidence>
<evidence type="ECO:0000313" key="7">
    <source>
        <dbReference type="EMBL" id="KAJ2905361.1"/>
    </source>
</evidence>
<feature type="domain" description="Bromodomain associated" evidence="6">
    <location>
        <begin position="8"/>
        <end position="75"/>
    </location>
</feature>
<keyword evidence="3" id="KW-0804">Transcription</keyword>
<keyword evidence="8" id="KW-1185">Reference proteome</keyword>
<evidence type="ECO:0000259" key="6">
    <source>
        <dbReference type="Pfam" id="PF07524"/>
    </source>
</evidence>
<dbReference type="GO" id="GO:0005634">
    <property type="term" value="C:nucleus"/>
    <property type="evidence" value="ECO:0007669"/>
    <property type="project" value="UniProtKB-SubCell"/>
</dbReference>
<evidence type="ECO:0000256" key="1">
    <source>
        <dbReference type="ARBA" id="ARBA00004123"/>
    </source>
</evidence>
<feature type="compositionally biased region" description="Low complexity" evidence="5">
    <location>
        <begin position="187"/>
        <end position="202"/>
    </location>
</feature>
<evidence type="ECO:0000256" key="2">
    <source>
        <dbReference type="ARBA" id="ARBA00023015"/>
    </source>
</evidence>
<proteinExistence type="predicted"/>
<feature type="region of interest" description="Disordered" evidence="5">
    <location>
        <begin position="183"/>
        <end position="211"/>
    </location>
</feature>
<organism evidence="7 8">
    <name type="scientific">Zalerion maritima</name>
    <dbReference type="NCBI Taxonomy" id="339359"/>
    <lineage>
        <taxon>Eukaryota</taxon>
        <taxon>Fungi</taxon>
        <taxon>Dikarya</taxon>
        <taxon>Ascomycota</taxon>
        <taxon>Pezizomycotina</taxon>
        <taxon>Sordariomycetes</taxon>
        <taxon>Lulworthiomycetidae</taxon>
        <taxon>Lulworthiales</taxon>
        <taxon>Lulworthiaceae</taxon>
        <taxon>Zalerion</taxon>
    </lineage>
</organism>
<sequence length="211" mass="23324">MTPPASVFHSLLRPCVIQILRASGYHATKPTVIDFLTELTSKYLFMLCESTAQHASTHSPDASPNIVDILDAFEDCAFIPPRPLPSLENGQDDSQDLDLSGFDDLLTWLNDPKYSEIRRIASDGEDDFTDYLSALKKRHSKTNEEARYQGTLLGKPNNHGDVVVEGWEFPTLQAWISTKLEPAQCDSRPPSSGLSSLAGKSSPELEDIIMS</sequence>
<comment type="caution">
    <text evidence="7">The sequence shown here is derived from an EMBL/GenBank/DDBJ whole genome shotgun (WGS) entry which is preliminary data.</text>
</comment>
<accession>A0AAD5S3U9</accession>
<keyword evidence="4" id="KW-0539">Nucleus</keyword>
<evidence type="ECO:0000256" key="3">
    <source>
        <dbReference type="ARBA" id="ARBA00023163"/>
    </source>
</evidence>
<dbReference type="AlphaFoldDB" id="A0AAD5S3U9"/>
<dbReference type="InterPro" id="IPR009072">
    <property type="entry name" value="Histone-fold"/>
</dbReference>
<dbReference type="CDD" id="cd00076">
    <property type="entry name" value="HFD_SF"/>
    <property type="match status" value="1"/>
</dbReference>
<dbReference type="Gene3D" id="1.10.20.10">
    <property type="entry name" value="Histone, subunit A"/>
    <property type="match status" value="1"/>
</dbReference>
<reference evidence="7" key="1">
    <citation type="submission" date="2022-07" db="EMBL/GenBank/DDBJ databases">
        <title>Draft genome sequence of Zalerion maritima ATCC 34329, a (micro)plastics degrading marine fungus.</title>
        <authorList>
            <person name="Paco A."/>
            <person name="Goncalves M.F.M."/>
            <person name="Rocha-Santos T.A.P."/>
            <person name="Alves A."/>
        </authorList>
    </citation>
    <scope>NUCLEOTIDE SEQUENCE</scope>
    <source>
        <strain evidence="7">ATCC 34329</strain>
    </source>
</reference>